<dbReference type="Pfam" id="PF03929">
    <property type="entry name" value="PepSY_TM"/>
    <property type="match status" value="1"/>
</dbReference>
<dbReference type="Proteomes" id="UP001596506">
    <property type="component" value="Unassembled WGS sequence"/>
</dbReference>
<evidence type="ECO:0000313" key="9">
    <source>
        <dbReference type="Proteomes" id="UP001596506"/>
    </source>
</evidence>
<evidence type="ECO:0000259" key="6">
    <source>
        <dbReference type="PROSITE" id="PS50902"/>
    </source>
</evidence>
<dbReference type="SUPFAM" id="SSF63380">
    <property type="entry name" value="Riboflavin synthase domain-like"/>
    <property type="match status" value="1"/>
</dbReference>
<dbReference type="PROSITE" id="PS51384">
    <property type="entry name" value="FAD_FR"/>
    <property type="match status" value="1"/>
</dbReference>
<keyword evidence="1" id="KW-0285">Flavoprotein</keyword>
<dbReference type="InterPro" id="IPR001433">
    <property type="entry name" value="OxRdtase_FAD/NAD-bd"/>
</dbReference>
<dbReference type="PRINTS" id="PR00371">
    <property type="entry name" value="FPNCR"/>
</dbReference>
<gene>
    <name evidence="8" type="ORF">ACFQQA_14015</name>
</gene>
<dbReference type="SUPFAM" id="SSF52218">
    <property type="entry name" value="Flavoproteins"/>
    <property type="match status" value="1"/>
</dbReference>
<keyword evidence="5" id="KW-0472">Membrane</keyword>
<dbReference type="EC" id="1.6.2.4" evidence="4"/>
<proteinExistence type="predicted"/>
<evidence type="ECO:0000256" key="4">
    <source>
        <dbReference type="ARBA" id="ARBA00023797"/>
    </source>
</evidence>
<keyword evidence="3" id="KW-0813">Transport</keyword>
<accession>A0ABW2IY69</accession>
<feature type="domain" description="FAD-binding FR-type" evidence="7">
    <location>
        <begin position="486"/>
        <end position="604"/>
    </location>
</feature>
<dbReference type="InterPro" id="IPR001094">
    <property type="entry name" value="Flavdoxin-like"/>
</dbReference>
<dbReference type="InterPro" id="IPR029039">
    <property type="entry name" value="Flavoprotein-like_sf"/>
</dbReference>
<keyword evidence="2" id="KW-0288">FMN</keyword>
<dbReference type="SUPFAM" id="SSF52343">
    <property type="entry name" value="Ferredoxin reductase-like, C-terminal NADP-linked domain"/>
    <property type="match status" value="1"/>
</dbReference>
<dbReference type="InterPro" id="IPR001709">
    <property type="entry name" value="Flavoprot_Pyr_Nucl_cyt_Rdtase"/>
</dbReference>
<dbReference type="InterPro" id="IPR005625">
    <property type="entry name" value="PepSY-ass_TM"/>
</dbReference>
<dbReference type="PANTHER" id="PTHR19384:SF17">
    <property type="entry name" value="NADPH--CYTOCHROME P450 REDUCTASE"/>
    <property type="match status" value="1"/>
</dbReference>
<evidence type="ECO:0000256" key="1">
    <source>
        <dbReference type="ARBA" id="ARBA00022630"/>
    </source>
</evidence>
<dbReference type="PANTHER" id="PTHR19384">
    <property type="entry name" value="NITRIC OXIDE SYNTHASE-RELATED"/>
    <property type="match status" value="1"/>
</dbReference>
<dbReference type="RefSeq" id="WP_100688802.1">
    <property type="nucleotide sequence ID" value="NZ_JBHTBD010000005.1"/>
</dbReference>
<dbReference type="InterPro" id="IPR017938">
    <property type="entry name" value="Riboflavin_synthase-like_b-brl"/>
</dbReference>
<dbReference type="Pfam" id="PF00258">
    <property type="entry name" value="Flavodoxin_1"/>
    <property type="match status" value="1"/>
</dbReference>
<sequence length="741" mass="80261">MLRKLHGLPGLVAALLLVVLATSGVVLSVVPALERSGAVVPAAGELSVAGLAERVITNYPGTEQIARSLSGEVVVYYSQDGQPGADLVNPLTGEGIAPYQPSAFVRWVKNLHRSFLMDDVGRMLAGVWAALMVLICLSGAFLLARRLGGWKAMLQPIPGSGSPRIHAELARFAVIGLLLSALTGSYMSAVRFGLLPEGASTEPTFPAEVSGGVPAPAGSLKALKNVDVNELRELVFPFPDDPTDVYSLSTTQGSGFVDQATGELLQYQARSTGSQFHHWMVRLHTGEGLWWLGLILGLAALTVPVLSFTGLQIWWQRRSSAISLGENASIEAADTVILVGSEGNTTWGFAKDLQNKLNQAGKKVHCAPMNDLAVHYPKASVLFILTSTYGDGDAPSSASQFLTRLEHFQPDDGLEFVVLGFGDQQFPKFCQYALDVDTALSNKGLQHMHPLTRIDRGSATQFREWGEAISERMGIPLVLTHNPAPAVTSEFELVERVDYGVAVNAPTSILRFKPLKNSRNLWQRLPFQNRKQLPDFEAGDLLGVAPPGDEAARFYSLASSASDGILEICVRKQTNGLCSGYLHSLKPGDRIAGFIQKNPGFRPAGGTTPIILVGAGAGIGPLAGFIRKNTERNPMYLYWGGRNPDSDFLYQPELGRYLDDQRLTRLNTAFSRSAENAYVQDAIVADETALRHQIEIGAQILVCGGREMAAGVRQVFDSILKPLHMDVEELRTEGRYLEDVY</sequence>
<organism evidence="8 9">
    <name type="scientific">Marinobacter aromaticivorans</name>
    <dbReference type="NCBI Taxonomy" id="1494078"/>
    <lineage>
        <taxon>Bacteria</taxon>
        <taxon>Pseudomonadati</taxon>
        <taxon>Pseudomonadota</taxon>
        <taxon>Gammaproteobacteria</taxon>
        <taxon>Pseudomonadales</taxon>
        <taxon>Marinobacteraceae</taxon>
        <taxon>Marinobacter</taxon>
    </lineage>
</organism>
<dbReference type="PROSITE" id="PS50902">
    <property type="entry name" value="FLAVODOXIN_LIKE"/>
    <property type="match status" value="1"/>
</dbReference>
<evidence type="ECO:0000259" key="7">
    <source>
        <dbReference type="PROSITE" id="PS51384"/>
    </source>
</evidence>
<keyword evidence="5" id="KW-0812">Transmembrane</keyword>
<dbReference type="InterPro" id="IPR008254">
    <property type="entry name" value="Flavodoxin/NO_synth"/>
</dbReference>
<dbReference type="InterPro" id="IPR039261">
    <property type="entry name" value="FNR_nucleotide-bd"/>
</dbReference>
<keyword evidence="9" id="KW-1185">Reference proteome</keyword>
<dbReference type="EMBL" id="JBHTBD010000005">
    <property type="protein sequence ID" value="MFC7295839.1"/>
    <property type="molecule type" value="Genomic_DNA"/>
</dbReference>
<name>A0ABW2IY69_9GAMM</name>
<reference evidence="9" key="1">
    <citation type="journal article" date="2019" name="Int. J. Syst. Evol. Microbiol.">
        <title>The Global Catalogue of Microorganisms (GCM) 10K type strain sequencing project: providing services to taxonomists for standard genome sequencing and annotation.</title>
        <authorList>
            <consortium name="The Broad Institute Genomics Platform"/>
            <consortium name="The Broad Institute Genome Sequencing Center for Infectious Disease"/>
            <person name="Wu L."/>
            <person name="Ma J."/>
        </authorList>
    </citation>
    <scope>NUCLEOTIDE SEQUENCE [LARGE SCALE GENOMIC DNA]</scope>
    <source>
        <strain evidence="9">CCUG 60559</strain>
    </source>
</reference>
<dbReference type="Gene3D" id="2.40.30.10">
    <property type="entry name" value="Translation factors"/>
    <property type="match status" value="1"/>
</dbReference>
<dbReference type="Gene3D" id="3.40.50.360">
    <property type="match status" value="1"/>
</dbReference>
<comment type="caution">
    <text evidence="8">The sequence shown here is derived from an EMBL/GenBank/DDBJ whole genome shotgun (WGS) entry which is preliminary data.</text>
</comment>
<dbReference type="PRINTS" id="PR00369">
    <property type="entry name" value="FLAVODOXIN"/>
</dbReference>
<evidence type="ECO:0000256" key="2">
    <source>
        <dbReference type="ARBA" id="ARBA00022643"/>
    </source>
</evidence>
<evidence type="ECO:0000256" key="5">
    <source>
        <dbReference type="SAM" id="Phobius"/>
    </source>
</evidence>
<dbReference type="CDD" id="cd06201">
    <property type="entry name" value="SiR_like2"/>
    <property type="match status" value="1"/>
</dbReference>
<keyword evidence="3" id="KW-0249">Electron transport</keyword>
<feature type="transmembrane region" description="Helical" evidence="5">
    <location>
        <begin position="289"/>
        <end position="315"/>
    </location>
</feature>
<feature type="transmembrane region" description="Helical" evidence="5">
    <location>
        <begin position="123"/>
        <end position="144"/>
    </location>
</feature>
<dbReference type="Gene3D" id="3.40.50.80">
    <property type="entry name" value="Nucleotide-binding domain of ferredoxin-NADP reductase (FNR) module"/>
    <property type="match status" value="1"/>
</dbReference>
<evidence type="ECO:0000313" key="8">
    <source>
        <dbReference type="EMBL" id="MFC7295839.1"/>
    </source>
</evidence>
<feature type="domain" description="Flavodoxin-like" evidence="6">
    <location>
        <begin position="335"/>
        <end position="470"/>
    </location>
</feature>
<dbReference type="InterPro" id="IPR017927">
    <property type="entry name" value="FAD-bd_FR_type"/>
</dbReference>
<protein>
    <recommendedName>
        <fullName evidence="4">NADPH--hemoprotein reductase</fullName>
        <ecNumber evidence="4">1.6.2.4</ecNumber>
    </recommendedName>
</protein>
<keyword evidence="5" id="KW-1133">Transmembrane helix</keyword>
<evidence type="ECO:0000256" key="3">
    <source>
        <dbReference type="ARBA" id="ARBA00022982"/>
    </source>
</evidence>
<dbReference type="Pfam" id="PF00175">
    <property type="entry name" value="NAD_binding_1"/>
    <property type="match status" value="1"/>
</dbReference>